<accession>A0A1X0DXW7</accession>
<dbReference type="Proteomes" id="UP000192713">
    <property type="component" value="Unassembled WGS sequence"/>
</dbReference>
<dbReference type="RefSeq" id="WP_083082277.1">
    <property type="nucleotide sequence ID" value="NZ_MVHU01000034.1"/>
</dbReference>
<name>A0A1X0DXW7_9MYCO</name>
<proteinExistence type="predicted"/>
<protein>
    <submittedName>
        <fullName evidence="1">Uncharacterized protein</fullName>
    </submittedName>
</protein>
<evidence type="ECO:0000313" key="1">
    <source>
        <dbReference type="EMBL" id="ORA77286.1"/>
    </source>
</evidence>
<comment type="caution">
    <text evidence="1">The sequence shown here is derived from an EMBL/GenBank/DDBJ whole genome shotgun (WGS) entry which is preliminary data.</text>
</comment>
<evidence type="ECO:0000313" key="2">
    <source>
        <dbReference type="Proteomes" id="UP000192713"/>
    </source>
</evidence>
<gene>
    <name evidence="1" type="ORF">BST28_18650</name>
</gene>
<sequence length="72" mass="8089">MSMDSGIVWVSFGSDRKSVDGRWHIRHPENSPSGRWELYDMKAGTWHGDWRTCTQAKKQAAIVVARTGDGAL</sequence>
<dbReference type="AlphaFoldDB" id="A0A1X0DXW7"/>
<organism evidence="1 2">
    <name type="scientific">Mycolicibacter kumamotonensis</name>
    <dbReference type="NCBI Taxonomy" id="354243"/>
    <lineage>
        <taxon>Bacteria</taxon>
        <taxon>Bacillati</taxon>
        <taxon>Actinomycetota</taxon>
        <taxon>Actinomycetes</taxon>
        <taxon>Mycobacteriales</taxon>
        <taxon>Mycobacteriaceae</taxon>
        <taxon>Mycolicibacter</taxon>
    </lineage>
</organism>
<reference evidence="1 2" key="1">
    <citation type="submission" date="2017-02" db="EMBL/GenBank/DDBJ databases">
        <title>The new phylogeny of genus Mycobacterium.</title>
        <authorList>
            <person name="Tortoli E."/>
            <person name="Trovato A."/>
            <person name="Cirillo D.M."/>
        </authorList>
    </citation>
    <scope>NUCLEOTIDE SEQUENCE [LARGE SCALE GENOMIC DNA]</scope>
    <source>
        <strain evidence="1 2">DSM 45093</strain>
    </source>
</reference>
<dbReference type="EMBL" id="MVHU01000034">
    <property type="protein sequence ID" value="ORA77286.1"/>
    <property type="molecule type" value="Genomic_DNA"/>
</dbReference>